<protein>
    <submittedName>
        <fullName evidence="1">Uncharacterized protein</fullName>
    </submittedName>
</protein>
<accession>A0A5Y3W0Z0</accession>
<name>A0A5Y3W0Z0_SALDZ</name>
<dbReference type="AlphaFoldDB" id="A0A5Y3W0Z0"/>
<dbReference type="Proteomes" id="UP000839781">
    <property type="component" value="Unassembled WGS sequence"/>
</dbReference>
<dbReference type="EMBL" id="AAIYJF010000004">
    <property type="protein sequence ID" value="ECJ4376997.1"/>
    <property type="molecule type" value="Genomic_DNA"/>
</dbReference>
<gene>
    <name evidence="1" type="ORF">DLB95_06750</name>
</gene>
<comment type="caution">
    <text evidence="1">The sequence shown here is derived from an EMBL/GenBank/DDBJ whole genome shotgun (WGS) entry which is preliminary data.</text>
</comment>
<proteinExistence type="predicted"/>
<sequence length="73" mass="8134">MAVAIRIVFEERNNQIDINVSGQPEGESTPAEISSAKAFIEFYGEHLAENSALMKLYEADMNKIFKRAGRTAN</sequence>
<organism evidence="1">
    <name type="scientific">Salmonella diarizonae</name>
    <dbReference type="NCBI Taxonomy" id="59204"/>
    <lineage>
        <taxon>Bacteria</taxon>
        <taxon>Pseudomonadati</taxon>
        <taxon>Pseudomonadota</taxon>
        <taxon>Gammaproteobacteria</taxon>
        <taxon>Enterobacterales</taxon>
        <taxon>Enterobacteriaceae</taxon>
        <taxon>Salmonella</taxon>
    </lineage>
</organism>
<reference evidence="1" key="1">
    <citation type="submission" date="2018-05" db="EMBL/GenBank/DDBJ databases">
        <authorList>
            <person name="Ashton P.M."/>
            <person name="Dallman T."/>
            <person name="Nair S."/>
            <person name="De Pinna E."/>
            <person name="Peters T."/>
            <person name="Grant K."/>
        </authorList>
    </citation>
    <scope>NUCLEOTIDE SEQUENCE [LARGE SCALE GENOMIC DNA]</scope>
    <source>
        <strain evidence="1">474878</strain>
    </source>
</reference>
<evidence type="ECO:0000313" key="1">
    <source>
        <dbReference type="EMBL" id="ECJ4376997.1"/>
    </source>
</evidence>